<dbReference type="SUPFAM" id="SSF53474">
    <property type="entry name" value="alpha/beta-Hydrolases"/>
    <property type="match status" value="1"/>
</dbReference>
<organism evidence="3 4">
    <name type="scientific">Paenibacillus montaniterrae</name>
    <dbReference type="NCBI Taxonomy" id="429341"/>
    <lineage>
        <taxon>Bacteria</taxon>
        <taxon>Bacillati</taxon>
        <taxon>Bacillota</taxon>
        <taxon>Bacilli</taxon>
        <taxon>Bacillales</taxon>
        <taxon>Paenibacillaceae</taxon>
        <taxon>Paenibacillus</taxon>
    </lineage>
</organism>
<evidence type="ECO:0008006" key="5">
    <source>
        <dbReference type="Google" id="ProtNLM"/>
    </source>
</evidence>
<dbReference type="RefSeq" id="WP_213513518.1">
    <property type="nucleotide sequence ID" value="NZ_BOSE01000001.1"/>
</dbReference>
<feature type="transmembrane region" description="Helical" evidence="2">
    <location>
        <begin position="131"/>
        <end position="154"/>
    </location>
</feature>
<dbReference type="GO" id="GO:0047746">
    <property type="term" value="F:chlorophyllase activity"/>
    <property type="evidence" value="ECO:0007669"/>
    <property type="project" value="TreeGrafter"/>
</dbReference>
<feature type="transmembrane region" description="Helical" evidence="2">
    <location>
        <begin position="46"/>
        <end position="64"/>
    </location>
</feature>
<feature type="region of interest" description="Disordered" evidence="1">
    <location>
        <begin position="214"/>
        <end position="240"/>
    </location>
</feature>
<keyword evidence="2" id="KW-0812">Transmembrane</keyword>
<dbReference type="Proteomes" id="UP000683139">
    <property type="component" value="Unassembled WGS sequence"/>
</dbReference>
<feature type="transmembrane region" description="Helical" evidence="2">
    <location>
        <begin position="76"/>
        <end position="99"/>
    </location>
</feature>
<keyword evidence="2" id="KW-1133">Transmembrane helix</keyword>
<feature type="compositionally biased region" description="Low complexity" evidence="1">
    <location>
        <begin position="684"/>
        <end position="699"/>
    </location>
</feature>
<dbReference type="InterPro" id="IPR029058">
    <property type="entry name" value="AB_hydrolase_fold"/>
</dbReference>
<dbReference type="PANTHER" id="PTHR33428">
    <property type="entry name" value="CHLOROPHYLLASE-2, CHLOROPLASTIC"/>
    <property type="match status" value="1"/>
</dbReference>
<proteinExistence type="predicted"/>
<dbReference type="GO" id="GO:0015996">
    <property type="term" value="P:chlorophyll catabolic process"/>
    <property type="evidence" value="ECO:0007669"/>
    <property type="project" value="TreeGrafter"/>
</dbReference>
<evidence type="ECO:0000313" key="3">
    <source>
        <dbReference type="EMBL" id="GIP15297.1"/>
    </source>
</evidence>
<feature type="transmembrane region" description="Helical" evidence="2">
    <location>
        <begin position="166"/>
        <end position="187"/>
    </location>
</feature>
<gene>
    <name evidence="3" type="ORF">J40TS1_09390</name>
</gene>
<evidence type="ECO:0000313" key="4">
    <source>
        <dbReference type="Proteomes" id="UP000683139"/>
    </source>
</evidence>
<feature type="compositionally biased region" description="Acidic residues" evidence="1">
    <location>
        <begin position="725"/>
        <end position="734"/>
    </location>
</feature>
<feature type="compositionally biased region" description="Basic and acidic residues" evidence="1">
    <location>
        <begin position="704"/>
        <end position="716"/>
    </location>
</feature>
<dbReference type="PANTHER" id="PTHR33428:SF2">
    <property type="entry name" value="CHLOROPHYLLASE-2"/>
    <property type="match status" value="1"/>
</dbReference>
<evidence type="ECO:0000256" key="2">
    <source>
        <dbReference type="SAM" id="Phobius"/>
    </source>
</evidence>
<name>A0A919YL83_9BACL</name>
<keyword evidence="2" id="KW-0472">Membrane</keyword>
<feature type="region of interest" description="Disordered" evidence="1">
    <location>
        <begin position="679"/>
        <end position="735"/>
    </location>
</feature>
<accession>A0A919YL83</accession>
<comment type="caution">
    <text evidence="3">The sequence shown here is derived from an EMBL/GenBank/DDBJ whole genome shotgun (WGS) entry which is preliminary data.</text>
</comment>
<dbReference type="Gene3D" id="3.40.50.1820">
    <property type="entry name" value="alpha/beta hydrolase"/>
    <property type="match status" value="1"/>
</dbReference>
<sequence length="851" mass="95207">MANDQAALNELDQSIAPGLTRKQRLFEWVKQRFNIAISLPGKVNQAAIAIFFAGLCVEMALTIPGMPTGIGLWFDYIIFGFGYMLAIAVVYAVFVILLSFFYMRHVAGWLTGIAAVTIQSCIILQKSNWGWKATGLMTAIILAILIILALFVAYLHAFKRKSPRSIVLTLASLLLLVACGLIGKAYWNNVQQQSYLAQYSALLLQDTADGTDQAEDRADSAYDADADTADHASEDAAPASENGLKLQTLASNLSEQGSYSFQHYMYSSDEKWLEDGDDSTIYTTPTDGSTLLKDWSWTKEQFWGFTEQEIAIKGQLWVPQGEGPFPIVFIMHGNHLSEADSSDGYHYLGELLASHGMIVSSIDANFLNYSVWSGIVDDDQLLRSWLMLAHIAKLYEEQQELLHADWDNVALIGHSRGGQAAAMAVDARKWIANEPVTTILDEIDIKAVIAIAPTDYRVDSKQAYLSNVNYLTLHGTMDSDLTESFGERQYERTNFTRSGHFKATVELYHANHGQFNTVWGKYDEQFPGALALNTADLMSGDDQRLAAKLFIHSFLQASFTGEARYEAVFQDFRTIGEYLPLTGYVSRYSSSSTKMWFDFEKPQQAEEQVTAADGMIVKSIDLKGRSGGDKQNRVLYASWEQANSTLQFPVKPQQRSQDRQIGALVVSLARAERLVLEEEEADQDQAQQEDAATNEQTQELGAQAERESEPAERELDQEAGQSSDQEAEQAEEEPYTGLQLMLQLKATQWGTETIDLEPYFHILQPAAHDFTKLEWLEQNIKKGKYDVSVEPLLQTYVIPISLIEQNHPREGALFASDVESISFIFKQEQGSMIIDALGYITEGGTYVEYRR</sequence>
<reference evidence="3" key="1">
    <citation type="submission" date="2021-03" db="EMBL/GenBank/DDBJ databases">
        <title>Antimicrobial resistance genes in bacteria isolated from Japanese honey, and their potential for conferring macrolide and lincosamide resistance in the American foulbrood pathogen Paenibacillus larvae.</title>
        <authorList>
            <person name="Okamoto M."/>
            <person name="Kumagai M."/>
            <person name="Kanamori H."/>
            <person name="Takamatsu D."/>
        </authorList>
    </citation>
    <scope>NUCLEOTIDE SEQUENCE</scope>
    <source>
        <strain evidence="3">J40TS1</strain>
    </source>
</reference>
<keyword evidence="4" id="KW-1185">Reference proteome</keyword>
<dbReference type="InterPro" id="IPR017395">
    <property type="entry name" value="Chlorophyllase-like"/>
</dbReference>
<dbReference type="AlphaFoldDB" id="A0A919YL83"/>
<protein>
    <recommendedName>
        <fullName evidence="5">Alpha/beta hydrolase</fullName>
    </recommendedName>
</protein>
<dbReference type="Pfam" id="PF07224">
    <property type="entry name" value="Chlorophyllase"/>
    <property type="match status" value="1"/>
</dbReference>
<dbReference type="EMBL" id="BOSE01000001">
    <property type="protein sequence ID" value="GIP15297.1"/>
    <property type="molecule type" value="Genomic_DNA"/>
</dbReference>
<evidence type="ECO:0000256" key="1">
    <source>
        <dbReference type="SAM" id="MobiDB-lite"/>
    </source>
</evidence>
<feature type="transmembrane region" description="Helical" evidence="2">
    <location>
        <begin position="106"/>
        <end position="125"/>
    </location>
</feature>